<dbReference type="InterPro" id="IPR003593">
    <property type="entry name" value="AAA+_ATPase"/>
</dbReference>
<evidence type="ECO:0000256" key="3">
    <source>
        <dbReference type="ARBA" id="ARBA00022840"/>
    </source>
</evidence>
<dbReference type="SMART" id="SM00382">
    <property type="entry name" value="AAA"/>
    <property type="match status" value="1"/>
</dbReference>
<proteinExistence type="predicted"/>
<dbReference type="Gene3D" id="3.40.50.300">
    <property type="entry name" value="P-loop containing nucleotide triphosphate hydrolases"/>
    <property type="match status" value="1"/>
</dbReference>
<dbReference type="InterPro" id="IPR027417">
    <property type="entry name" value="P-loop_NTPase"/>
</dbReference>
<dbReference type="EMBL" id="FOGF01000007">
    <property type="protein sequence ID" value="SEQ79702.1"/>
    <property type="molecule type" value="Genomic_DNA"/>
</dbReference>
<keyword evidence="1" id="KW-0813">Transport</keyword>
<reference evidence="6 7" key="1">
    <citation type="submission" date="2016-10" db="EMBL/GenBank/DDBJ databases">
        <authorList>
            <person name="de Groot N.N."/>
        </authorList>
    </citation>
    <scope>NUCLEOTIDE SEQUENCE [LARGE SCALE GENOMIC DNA]</scope>
    <source>
        <strain evidence="6 7">DSM 15827</strain>
    </source>
</reference>
<gene>
    <name evidence="6" type="ORF">SAMN05421767_10723</name>
</gene>
<dbReference type="CDD" id="cd03230">
    <property type="entry name" value="ABC_DR_subfamily_A"/>
    <property type="match status" value="1"/>
</dbReference>
<feature type="domain" description="ABC transporter" evidence="5">
    <location>
        <begin position="2"/>
        <end position="232"/>
    </location>
</feature>
<dbReference type="InterPro" id="IPR051782">
    <property type="entry name" value="ABC_Transporter_VariousFunc"/>
</dbReference>
<protein>
    <submittedName>
        <fullName evidence="6">ABC-2 type transport system ATP-binding protein</fullName>
    </submittedName>
</protein>
<dbReference type="OrthoDB" id="9804819at2"/>
<sequence length="328" mass="36965">MIEFKQVTKKYDEKIALNNLDLTIEKGEILGLIGHNGAGKSTTIKILVNIINQTSGEVLIDGKNIHDDLVWSKKQIGYVADSPDLFLRLTAQEYWDFVACAYELSEKDKNAQLTPLIELFDLTDYRYDIIDSFSHGMRQKVFIIGALLSNPNIWVLDEPMTGLDPQSSYDLKEMMKQHAKEGNIVIFSTHVLQVAEQLCDKIAILKKGELIYHGTLEELKEQTPEESLEDIYLQMAGREKVAKAKVEAVKVETQADGETVVEEVEVITEIDHQVEESHCCGCCSHEQAEDETKSEEANEKPSLTDTNRESEASHHPTNSETVGEHDEK</sequence>
<organism evidence="6 7">
    <name type="scientific">Granulicatella balaenopterae</name>
    <dbReference type="NCBI Taxonomy" id="137733"/>
    <lineage>
        <taxon>Bacteria</taxon>
        <taxon>Bacillati</taxon>
        <taxon>Bacillota</taxon>
        <taxon>Bacilli</taxon>
        <taxon>Lactobacillales</taxon>
        <taxon>Carnobacteriaceae</taxon>
        <taxon>Granulicatella</taxon>
    </lineage>
</organism>
<evidence type="ECO:0000259" key="5">
    <source>
        <dbReference type="PROSITE" id="PS50893"/>
    </source>
</evidence>
<accession>A0A1H9IYU9</accession>
<evidence type="ECO:0000256" key="2">
    <source>
        <dbReference type="ARBA" id="ARBA00022741"/>
    </source>
</evidence>
<evidence type="ECO:0000313" key="7">
    <source>
        <dbReference type="Proteomes" id="UP000198556"/>
    </source>
</evidence>
<evidence type="ECO:0000256" key="1">
    <source>
        <dbReference type="ARBA" id="ARBA00022448"/>
    </source>
</evidence>
<keyword evidence="3 6" id="KW-0067">ATP-binding</keyword>
<dbReference type="STRING" id="137733.SAMN05421767_10723"/>
<dbReference type="InterPro" id="IPR003439">
    <property type="entry name" value="ABC_transporter-like_ATP-bd"/>
</dbReference>
<dbReference type="GO" id="GO:0016887">
    <property type="term" value="F:ATP hydrolysis activity"/>
    <property type="evidence" value="ECO:0007669"/>
    <property type="project" value="InterPro"/>
</dbReference>
<dbReference type="SUPFAM" id="SSF52540">
    <property type="entry name" value="P-loop containing nucleoside triphosphate hydrolases"/>
    <property type="match status" value="1"/>
</dbReference>
<keyword evidence="2" id="KW-0547">Nucleotide-binding</keyword>
<name>A0A1H9IYU9_9LACT</name>
<dbReference type="PANTHER" id="PTHR42939:SF1">
    <property type="entry name" value="ABC TRANSPORTER ATP-BINDING PROTEIN ALBC-RELATED"/>
    <property type="match status" value="1"/>
</dbReference>
<dbReference type="PANTHER" id="PTHR42939">
    <property type="entry name" value="ABC TRANSPORTER ATP-BINDING PROTEIN ALBC-RELATED"/>
    <property type="match status" value="1"/>
</dbReference>
<dbReference type="GO" id="GO:0005524">
    <property type="term" value="F:ATP binding"/>
    <property type="evidence" value="ECO:0007669"/>
    <property type="project" value="UniProtKB-KW"/>
</dbReference>
<dbReference type="AlphaFoldDB" id="A0A1H9IYU9"/>
<evidence type="ECO:0000313" key="6">
    <source>
        <dbReference type="EMBL" id="SEQ79702.1"/>
    </source>
</evidence>
<dbReference type="PROSITE" id="PS50893">
    <property type="entry name" value="ABC_TRANSPORTER_2"/>
    <property type="match status" value="1"/>
</dbReference>
<feature type="compositionally biased region" description="Basic and acidic residues" evidence="4">
    <location>
        <begin position="286"/>
        <end position="299"/>
    </location>
</feature>
<keyword evidence="7" id="KW-1185">Reference proteome</keyword>
<dbReference type="PROSITE" id="PS00211">
    <property type="entry name" value="ABC_TRANSPORTER_1"/>
    <property type="match status" value="1"/>
</dbReference>
<feature type="region of interest" description="Disordered" evidence="4">
    <location>
        <begin position="285"/>
        <end position="328"/>
    </location>
</feature>
<evidence type="ECO:0000256" key="4">
    <source>
        <dbReference type="SAM" id="MobiDB-lite"/>
    </source>
</evidence>
<dbReference type="Proteomes" id="UP000198556">
    <property type="component" value="Unassembled WGS sequence"/>
</dbReference>
<dbReference type="InterPro" id="IPR017871">
    <property type="entry name" value="ABC_transporter-like_CS"/>
</dbReference>
<dbReference type="Pfam" id="PF00005">
    <property type="entry name" value="ABC_tran"/>
    <property type="match status" value="1"/>
</dbReference>